<evidence type="ECO:0000313" key="3">
    <source>
        <dbReference type="EMBL" id="OGX92082.1"/>
    </source>
</evidence>
<sequence>MYIILDTNIFFKDWLFRKDLSQAFVDYVRKTRAQVILPKIIIEEVRANYRKELENKASEYERACRELNQLRAEPLDFTKLDLDIEHEVNSYVYDILIELGIDEPKGVIGYSAELLEKVANRAIYKRKPFTGNTEREFKDTLIWETVLEIVALAAKSEHGEFTDEGVVFFSSDYKAFSFSKDKPDLLHTELQKDLEAFPNVKFHYYNDFNKFVEAHHSPIAAVTREAVLAHVVASDFLAKFNDDFLINIDEVVDQIERLNPLLEFPNLYNELETNDSSEIRNQTRMFVYLYKNPVRTIVFQRLKVRKLTEITYYNPLVSIETSKVLLKLNFLVDVTIPYENGSFGEVSVDNADLVPGNDLFIRLPRVGPRIVRGRFS</sequence>
<feature type="domain" description="DUF4935" evidence="2">
    <location>
        <begin position="3"/>
        <end position="176"/>
    </location>
</feature>
<keyword evidence="4" id="KW-1185">Reference proteome</keyword>
<accession>A0A1G1TMJ6</accession>
<dbReference type="Pfam" id="PF16289">
    <property type="entry name" value="PIN_12"/>
    <property type="match status" value="1"/>
</dbReference>
<dbReference type="InterPro" id="IPR029060">
    <property type="entry name" value="PIN-like_dom_sf"/>
</dbReference>
<dbReference type="OrthoDB" id="7010539at2"/>
<keyword evidence="1" id="KW-0175">Coiled coil</keyword>
<comment type="caution">
    <text evidence="3">The sequence shown here is derived from an EMBL/GenBank/DDBJ whole genome shotgun (WGS) entry which is preliminary data.</text>
</comment>
<name>A0A1G1TMJ6_9BACT</name>
<protein>
    <recommendedName>
        <fullName evidence="2">DUF4935 domain-containing protein</fullName>
    </recommendedName>
</protein>
<dbReference type="RefSeq" id="WP_070739564.1">
    <property type="nucleotide sequence ID" value="NZ_MDZA01000013.1"/>
</dbReference>
<evidence type="ECO:0000313" key="4">
    <source>
        <dbReference type="Proteomes" id="UP000177506"/>
    </source>
</evidence>
<evidence type="ECO:0000259" key="2">
    <source>
        <dbReference type="Pfam" id="PF16289"/>
    </source>
</evidence>
<evidence type="ECO:0000256" key="1">
    <source>
        <dbReference type="SAM" id="Coils"/>
    </source>
</evidence>
<dbReference type="InterPro" id="IPR032557">
    <property type="entry name" value="DUF4935"/>
</dbReference>
<feature type="coiled-coil region" evidence="1">
    <location>
        <begin position="46"/>
        <end position="73"/>
    </location>
</feature>
<dbReference type="Proteomes" id="UP000177506">
    <property type="component" value="Unassembled WGS sequence"/>
</dbReference>
<reference evidence="3 4" key="1">
    <citation type="submission" date="2016-08" db="EMBL/GenBank/DDBJ databases">
        <title>Hymenobacter coccineus sp. nov., Hymenobacter lapidarius sp. nov. and Hymenobacter glacialis sp. nov., isolated from Antarctic soil.</title>
        <authorList>
            <person name="Sedlacek I."/>
            <person name="Kralova S."/>
            <person name="Kyrova K."/>
            <person name="Maslanova I."/>
            <person name="Stankova E."/>
            <person name="Vrbovska V."/>
            <person name="Nemec M."/>
            <person name="Bartak M."/>
            <person name="Svec P."/>
            <person name="Busse H.-J."/>
            <person name="Pantucek R."/>
        </authorList>
    </citation>
    <scope>NUCLEOTIDE SEQUENCE [LARGE SCALE GENOMIC DNA]</scope>
    <source>
        <strain evidence="3 4">CCM 8649</strain>
    </source>
</reference>
<gene>
    <name evidence="3" type="ORF">BEN49_17200</name>
</gene>
<organism evidence="3 4">
    <name type="scientific">Hymenobacter coccineus</name>
    <dbReference type="NCBI Taxonomy" id="1908235"/>
    <lineage>
        <taxon>Bacteria</taxon>
        <taxon>Pseudomonadati</taxon>
        <taxon>Bacteroidota</taxon>
        <taxon>Cytophagia</taxon>
        <taxon>Cytophagales</taxon>
        <taxon>Hymenobacteraceae</taxon>
        <taxon>Hymenobacter</taxon>
    </lineage>
</organism>
<dbReference type="EMBL" id="MDZA01000013">
    <property type="protein sequence ID" value="OGX92082.1"/>
    <property type="molecule type" value="Genomic_DNA"/>
</dbReference>
<dbReference type="SUPFAM" id="SSF88723">
    <property type="entry name" value="PIN domain-like"/>
    <property type="match status" value="1"/>
</dbReference>
<dbReference type="AlphaFoldDB" id="A0A1G1TMJ6"/>
<proteinExistence type="predicted"/>